<keyword evidence="1" id="KW-0812">Transmembrane</keyword>
<accession>A0A8S5S9Z5</accession>
<protein>
    <submittedName>
        <fullName evidence="2">Uncharacterized protein</fullName>
    </submittedName>
</protein>
<proteinExistence type="predicted"/>
<dbReference type="EMBL" id="BK032558">
    <property type="protein sequence ID" value="DAF47777.1"/>
    <property type="molecule type" value="Genomic_DNA"/>
</dbReference>
<sequence>MHSCLSKEHKYYVYTNEQIYRRCRLLTVFTILLLAQLFK</sequence>
<keyword evidence="1" id="KW-0472">Membrane</keyword>
<name>A0A8S5S9Z5_9CAUD</name>
<organism evidence="2">
    <name type="scientific">Podoviridae sp. ctiVc2</name>
    <dbReference type="NCBI Taxonomy" id="2827745"/>
    <lineage>
        <taxon>Viruses</taxon>
        <taxon>Duplodnaviria</taxon>
        <taxon>Heunggongvirae</taxon>
        <taxon>Uroviricota</taxon>
        <taxon>Caudoviricetes</taxon>
    </lineage>
</organism>
<reference evidence="2" key="1">
    <citation type="journal article" date="2021" name="Proc. Natl. Acad. Sci. U.S.A.">
        <title>A Catalog of Tens of Thousands of Viruses from Human Metagenomes Reveals Hidden Associations with Chronic Diseases.</title>
        <authorList>
            <person name="Tisza M.J."/>
            <person name="Buck C.B."/>
        </authorList>
    </citation>
    <scope>NUCLEOTIDE SEQUENCE</scope>
    <source>
        <strain evidence="2">CtiVc2</strain>
    </source>
</reference>
<keyword evidence="1" id="KW-1133">Transmembrane helix</keyword>
<evidence type="ECO:0000313" key="2">
    <source>
        <dbReference type="EMBL" id="DAF47777.1"/>
    </source>
</evidence>
<evidence type="ECO:0000256" key="1">
    <source>
        <dbReference type="SAM" id="Phobius"/>
    </source>
</evidence>
<feature type="transmembrane region" description="Helical" evidence="1">
    <location>
        <begin position="19"/>
        <end position="38"/>
    </location>
</feature>